<reference evidence="4" key="1">
    <citation type="submission" date="2018-09" db="EMBL/GenBank/DDBJ databases">
        <authorList>
            <person name="Livingstone P.G."/>
            <person name="Whitworth D.E."/>
        </authorList>
    </citation>
    <scope>NUCLEOTIDE SEQUENCE [LARGE SCALE GENOMIC DNA]</scope>
    <source>
        <strain evidence="4">CA054A</strain>
    </source>
</reference>
<feature type="transmembrane region" description="Helical" evidence="1">
    <location>
        <begin position="34"/>
        <end position="55"/>
    </location>
</feature>
<evidence type="ECO:0000259" key="2">
    <source>
        <dbReference type="Pfam" id="PF00149"/>
    </source>
</evidence>
<dbReference type="AlphaFoldDB" id="A0A3A8IE52"/>
<comment type="caution">
    <text evidence="3">The sequence shown here is derived from an EMBL/GenBank/DDBJ whole genome shotgun (WGS) entry which is preliminary data.</text>
</comment>
<feature type="domain" description="Calcineurin-like phosphoesterase" evidence="2">
    <location>
        <begin position="157"/>
        <end position="333"/>
    </location>
</feature>
<feature type="transmembrane region" description="Helical" evidence="1">
    <location>
        <begin position="6"/>
        <end position="22"/>
    </location>
</feature>
<dbReference type="PANTHER" id="PTHR31302">
    <property type="entry name" value="TRANSMEMBRANE PROTEIN WITH METALLOPHOSPHOESTERASE DOMAIN-RELATED"/>
    <property type="match status" value="1"/>
</dbReference>
<gene>
    <name evidence="3" type="ORF">D7V88_26935</name>
</gene>
<evidence type="ECO:0000256" key="1">
    <source>
        <dbReference type="SAM" id="Phobius"/>
    </source>
</evidence>
<protein>
    <submittedName>
        <fullName evidence="3">Metallophosphoesterase</fullName>
    </submittedName>
</protein>
<dbReference type="RefSeq" id="WP_120543490.1">
    <property type="nucleotide sequence ID" value="NZ_RAVZ01000219.1"/>
</dbReference>
<accession>A0A3A8IE52</accession>
<dbReference type="InterPro" id="IPR051158">
    <property type="entry name" value="Metallophosphoesterase_sf"/>
</dbReference>
<evidence type="ECO:0000313" key="4">
    <source>
        <dbReference type="Proteomes" id="UP000268094"/>
    </source>
</evidence>
<dbReference type="OrthoDB" id="9780884at2"/>
<name>A0A3A8IE52_9BACT</name>
<organism evidence="3 4">
    <name type="scientific">Corallococcus terminator</name>
    <dbReference type="NCBI Taxonomy" id="2316733"/>
    <lineage>
        <taxon>Bacteria</taxon>
        <taxon>Pseudomonadati</taxon>
        <taxon>Myxococcota</taxon>
        <taxon>Myxococcia</taxon>
        <taxon>Myxococcales</taxon>
        <taxon>Cystobacterineae</taxon>
        <taxon>Myxococcaceae</taxon>
        <taxon>Corallococcus</taxon>
    </lineage>
</organism>
<dbReference type="EMBL" id="RAVZ01000219">
    <property type="protein sequence ID" value="RKG80886.1"/>
    <property type="molecule type" value="Genomic_DNA"/>
</dbReference>
<keyword evidence="4" id="KW-1185">Reference proteome</keyword>
<dbReference type="InterPro" id="IPR029052">
    <property type="entry name" value="Metallo-depent_PP-like"/>
</dbReference>
<dbReference type="GO" id="GO:0016787">
    <property type="term" value="F:hydrolase activity"/>
    <property type="evidence" value="ECO:0007669"/>
    <property type="project" value="InterPro"/>
</dbReference>
<keyword evidence="1" id="KW-0812">Transmembrane</keyword>
<dbReference type="PANTHER" id="PTHR31302:SF0">
    <property type="entry name" value="TRANSMEMBRANE PROTEIN WITH METALLOPHOSPHOESTERASE DOMAIN"/>
    <property type="match status" value="1"/>
</dbReference>
<evidence type="ECO:0000313" key="3">
    <source>
        <dbReference type="EMBL" id="RKG80886.1"/>
    </source>
</evidence>
<sequence length="390" mass="42299">MGRLLVLLFVYLGSYLVLRRLWPAVTRGWRHGVLLGLMVLAFVAWTVPALTGYGLHDTPAPLVPVKLFAVIWSIAALGVMLLGLPFLVLKLWSERRRKAAPPGVDLERRGLLVKAGQAMPVLAVTGSTLGVVSGSLGFTVREVEVKLKGLPAALDGFRIGQITDVHVGPFISPEYLRGAVDAMNAAGVDLQVMTGDLIDDVNQVDATMAALAATTARHGMLAILGNHEHWRGLEEVLGGYEALAQRGAPVRLLVDESHVLEHGGQRVRVVGVDFPMSGRSRTVRDSRWKHSADTAFQGGQPDDVVICLSHHPDFFTYAAEKGARLTLAGHTHGGQVAFLGIPLFGFAFKHMLGRYRFRDSHLYVSGGTGHWMPFRIGVPPEVTLLTLRSV</sequence>
<dbReference type="SUPFAM" id="SSF56300">
    <property type="entry name" value="Metallo-dependent phosphatases"/>
    <property type="match status" value="1"/>
</dbReference>
<dbReference type="Pfam" id="PF00149">
    <property type="entry name" value="Metallophos"/>
    <property type="match status" value="1"/>
</dbReference>
<dbReference type="Proteomes" id="UP000268094">
    <property type="component" value="Unassembled WGS sequence"/>
</dbReference>
<dbReference type="InterPro" id="IPR004843">
    <property type="entry name" value="Calcineurin-like_PHP"/>
</dbReference>
<dbReference type="Gene3D" id="3.60.21.10">
    <property type="match status" value="1"/>
</dbReference>
<keyword evidence="1" id="KW-1133">Transmembrane helix</keyword>
<feature type="transmembrane region" description="Helical" evidence="1">
    <location>
        <begin position="67"/>
        <end position="89"/>
    </location>
</feature>
<proteinExistence type="predicted"/>
<keyword evidence="1" id="KW-0472">Membrane</keyword>